<reference evidence="1 2" key="1">
    <citation type="journal article" date="2020" name="IScience">
        <title>Genome Sequencing of the Endangered Kingdonia uniflora (Circaeasteraceae, Ranunculales) Reveals Potential Mechanisms of Evolutionary Specialization.</title>
        <authorList>
            <person name="Sun Y."/>
            <person name="Deng T."/>
            <person name="Zhang A."/>
            <person name="Moore M.J."/>
            <person name="Landis J.B."/>
            <person name="Lin N."/>
            <person name="Zhang H."/>
            <person name="Zhang X."/>
            <person name="Huang J."/>
            <person name="Zhang X."/>
            <person name="Sun H."/>
            <person name="Wang H."/>
        </authorList>
    </citation>
    <scope>NUCLEOTIDE SEQUENCE [LARGE SCALE GENOMIC DNA]</scope>
    <source>
        <strain evidence="1">TB1705</strain>
        <tissue evidence="1">Leaf</tissue>
    </source>
</reference>
<dbReference type="AlphaFoldDB" id="A0A7J7M0A1"/>
<evidence type="ECO:0000313" key="2">
    <source>
        <dbReference type="Proteomes" id="UP000541444"/>
    </source>
</evidence>
<dbReference type="PANTHER" id="PTHR48253:SF2">
    <property type="entry name" value="ISOPENICILLIN N SYNTHASE-LIKE FE(2+) 2OG DIOXYGENASE DOMAIN-CONTAINING PROTEIN"/>
    <property type="match status" value="1"/>
</dbReference>
<accession>A0A7J7M0A1</accession>
<evidence type="ECO:0000313" key="1">
    <source>
        <dbReference type="EMBL" id="KAF6148262.1"/>
    </source>
</evidence>
<dbReference type="Proteomes" id="UP000541444">
    <property type="component" value="Unassembled WGS sequence"/>
</dbReference>
<sequence length="119" mass="13374">MKENSLGSDVSLKNPDRIVFSFAMQLKYAEDPNLDFSFSGSSQNIEVMPEDLDDLPDSGFKNLKNTFKDLGIYMMELGLRLAQVCDRAIGGKELEQSILDHAQQKGALYIIIHLWITCS</sequence>
<dbReference type="OrthoDB" id="438224at2759"/>
<dbReference type="EMBL" id="JACGCM010001854">
    <property type="protein sequence ID" value="KAF6148262.1"/>
    <property type="molecule type" value="Genomic_DNA"/>
</dbReference>
<gene>
    <name evidence="1" type="ORF">GIB67_012037</name>
</gene>
<keyword evidence="2" id="KW-1185">Reference proteome</keyword>
<proteinExistence type="predicted"/>
<organism evidence="1 2">
    <name type="scientific">Kingdonia uniflora</name>
    <dbReference type="NCBI Taxonomy" id="39325"/>
    <lineage>
        <taxon>Eukaryota</taxon>
        <taxon>Viridiplantae</taxon>
        <taxon>Streptophyta</taxon>
        <taxon>Embryophyta</taxon>
        <taxon>Tracheophyta</taxon>
        <taxon>Spermatophyta</taxon>
        <taxon>Magnoliopsida</taxon>
        <taxon>Ranunculales</taxon>
        <taxon>Circaeasteraceae</taxon>
        <taxon>Kingdonia</taxon>
    </lineage>
</organism>
<dbReference type="PANTHER" id="PTHR48253">
    <property type="match status" value="1"/>
</dbReference>
<comment type="caution">
    <text evidence="1">The sequence shown here is derived from an EMBL/GenBank/DDBJ whole genome shotgun (WGS) entry which is preliminary data.</text>
</comment>
<protein>
    <submittedName>
        <fullName evidence="1">Uncharacterized protein</fullName>
    </submittedName>
</protein>
<name>A0A7J7M0A1_9MAGN</name>